<dbReference type="RefSeq" id="WP_306978948.1">
    <property type="nucleotide sequence ID" value="NZ_JAUSUA010000001.1"/>
</dbReference>
<dbReference type="InterPro" id="IPR036388">
    <property type="entry name" value="WH-like_DNA-bd_sf"/>
</dbReference>
<feature type="domain" description="Helix-turn-helix type 11" evidence="2">
    <location>
        <begin position="12"/>
        <end position="64"/>
    </location>
</feature>
<proteinExistence type="predicted"/>
<dbReference type="InterPro" id="IPR036390">
    <property type="entry name" value="WH_DNA-bd_sf"/>
</dbReference>
<evidence type="ECO:0000313" key="4">
    <source>
        <dbReference type="Proteomes" id="UP001225034"/>
    </source>
</evidence>
<accession>A0ABT9YBX2</accession>
<evidence type="ECO:0000313" key="3">
    <source>
        <dbReference type="EMBL" id="MDQ0205338.1"/>
    </source>
</evidence>
<gene>
    <name evidence="3" type="ORF">J2S05_000112</name>
</gene>
<evidence type="ECO:0000259" key="1">
    <source>
        <dbReference type="Pfam" id="PF02829"/>
    </source>
</evidence>
<dbReference type="InterPro" id="IPR026043">
    <property type="entry name" value="NadR"/>
</dbReference>
<dbReference type="Gene3D" id="3.30.1340.20">
    <property type="entry name" value="3H domain"/>
    <property type="match status" value="1"/>
</dbReference>
<feature type="domain" description="3H" evidence="1">
    <location>
        <begin position="80"/>
        <end position="175"/>
    </location>
</feature>
<dbReference type="SUPFAM" id="SSF75500">
    <property type="entry name" value="Putative transcriptional regulator TM1602, C-terminal domain"/>
    <property type="match status" value="1"/>
</dbReference>
<dbReference type="InterPro" id="IPR035922">
    <property type="entry name" value="3H_dom_sf"/>
</dbReference>
<evidence type="ECO:0000259" key="2">
    <source>
        <dbReference type="Pfam" id="PF08279"/>
    </source>
</evidence>
<dbReference type="InterPro" id="IPR004173">
    <property type="entry name" value="3H_domain"/>
</dbReference>
<dbReference type="InterPro" id="IPR013196">
    <property type="entry name" value="HTH_11"/>
</dbReference>
<protein>
    <submittedName>
        <fullName evidence="3">Transcriptional regulator of NAD metabolism</fullName>
    </submittedName>
</protein>
<dbReference type="PANTHER" id="PTHR40068:SF1">
    <property type="entry name" value="TRANSCRIPTION REPRESSOR NIAR-RELATED"/>
    <property type="match status" value="1"/>
</dbReference>
<name>A0ABT9YBX2_9BACI</name>
<dbReference type="Pfam" id="PF02829">
    <property type="entry name" value="3H"/>
    <property type="match status" value="1"/>
</dbReference>
<dbReference type="SUPFAM" id="SSF46785">
    <property type="entry name" value="Winged helix' DNA-binding domain"/>
    <property type="match status" value="1"/>
</dbReference>
<dbReference type="Proteomes" id="UP001225034">
    <property type="component" value="Unassembled WGS sequence"/>
</dbReference>
<keyword evidence="4" id="KW-1185">Reference proteome</keyword>
<dbReference type="Pfam" id="PF08279">
    <property type="entry name" value="HTH_11"/>
    <property type="match status" value="1"/>
</dbReference>
<comment type="caution">
    <text evidence="3">The sequence shown here is derived from an EMBL/GenBank/DDBJ whole genome shotgun (WGS) entry which is preliminary data.</text>
</comment>
<dbReference type="PIRSF" id="PIRSF037847">
    <property type="entry name" value="NiaR"/>
    <property type="match status" value="1"/>
</dbReference>
<dbReference type="PANTHER" id="PTHR40068">
    <property type="entry name" value="TRANSCRIPTION REPRESSOR NIAR-RELATED"/>
    <property type="match status" value="1"/>
</dbReference>
<dbReference type="EMBL" id="JAUSUA010000001">
    <property type="protein sequence ID" value="MDQ0205338.1"/>
    <property type="molecule type" value="Genomic_DNA"/>
</dbReference>
<dbReference type="Gene3D" id="1.10.10.10">
    <property type="entry name" value="Winged helix-like DNA-binding domain superfamily/Winged helix DNA-binding domain"/>
    <property type="match status" value="1"/>
</dbReference>
<organism evidence="3 4">
    <name type="scientific">Alkalicoccobacillus murimartini</name>
    <dbReference type="NCBI Taxonomy" id="171685"/>
    <lineage>
        <taxon>Bacteria</taxon>
        <taxon>Bacillati</taxon>
        <taxon>Bacillota</taxon>
        <taxon>Bacilli</taxon>
        <taxon>Bacillales</taxon>
        <taxon>Bacillaceae</taxon>
        <taxon>Alkalicoccobacillus</taxon>
    </lineage>
</organism>
<sequence length="180" mass="19985">MAKAEKLVGENRRDAIINWLSENPSPITGSELARLSGVSRQIIVQDISILKAKNHEIFATSQGYMLLPKPVSNTVTQILACRHDLSNTREELYILVDHGLCVRDVIVEHSLYGELTASLMIRTRADADKFYEQISQSGAQLLSTLTAGVHLHTVEAEQRSHIEQATNALRQAGILLEEND</sequence>
<reference evidence="3 4" key="1">
    <citation type="submission" date="2023-07" db="EMBL/GenBank/DDBJ databases">
        <title>Genomic Encyclopedia of Type Strains, Phase IV (KMG-IV): sequencing the most valuable type-strain genomes for metagenomic binning, comparative biology and taxonomic classification.</title>
        <authorList>
            <person name="Goeker M."/>
        </authorList>
    </citation>
    <scope>NUCLEOTIDE SEQUENCE [LARGE SCALE GENOMIC DNA]</scope>
    <source>
        <strain evidence="3 4">DSM 19154</strain>
    </source>
</reference>